<evidence type="ECO:0000256" key="1">
    <source>
        <dbReference type="ARBA" id="ARBA00005820"/>
    </source>
</evidence>
<dbReference type="Gene3D" id="1.10.10.10">
    <property type="entry name" value="Winged helix-like DNA-binding domain superfamily/Winged helix DNA-binding domain"/>
    <property type="match status" value="1"/>
</dbReference>
<keyword evidence="7" id="KW-1185">Reference proteome</keyword>
<dbReference type="PANTHER" id="PTHR47691">
    <property type="entry name" value="REGULATOR-RELATED"/>
    <property type="match status" value="1"/>
</dbReference>
<keyword evidence="2 3" id="KW-0238">DNA-binding</keyword>
<dbReference type="PROSITE" id="PS51755">
    <property type="entry name" value="OMPR_PHOB"/>
    <property type="match status" value="1"/>
</dbReference>
<feature type="region of interest" description="Disordered" evidence="4">
    <location>
        <begin position="1052"/>
        <end position="1112"/>
    </location>
</feature>
<organism evidence="6 7">
    <name type="scientific">Nocardiopsis codii</name>
    <dbReference type="NCBI Taxonomy" id="3065942"/>
    <lineage>
        <taxon>Bacteria</taxon>
        <taxon>Bacillati</taxon>
        <taxon>Actinomycetota</taxon>
        <taxon>Actinomycetes</taxon>
        <taxon>Streptosporangiales</taxon>
        <taxon>Nocardiopsidaceae</taxon>
        <taxon>Nocardiopsis</taxon>
    </lineage>
</organism>
<dbReference type="InterPro" id="IPR011990">
    <property type="entry name" value="TPR-like_helical_dom_sf"/>
</dbReference>
<dbReference type="SMART" id="SM00862">
    <property type="entry name" value="Trans_reg_C"/>
    <property type="match status" value="1"/>
</dbReference>
<evidence type="ECO:0000313" key="7">
    <source>
        <dbReference type="Proteomes" id="UP001356095"/>
    </source>
</evidence>
<dbReference type="PRINTS" id="PR00364">
    <property type="entry name" value="DISEASERSIST"/>
</dbReference>
<dbReference type="Pfam" id="PF03704">
    <property type="entry name" value="BTAD"/>
    <property type="match status" value="1"/>
</dbReference>
<dbReference type="SUPFAM" id="SSF52540">
    <property type="entry name" value="P-loop containing nucleoside triphosphate hydrolases"/>
    <property type="match status" value="1"/>
</dbReference>
<dbReference type="Gene3D" id="1.25.40.10">
    <property type="entry name" value="Tetratricopeptide repeat domain"/>
    <property type="match status" value="2"/>
</dbReference>
<dbReference type="RefSeq" id="WP_330094257.1">
    <property type="nucleotide sequence ID" value="NZ_JAUZMY010000030.1"/>
</dbReference>
<dbReference type="InterPro" id="IPR001867">
    <property type="entry name" value="OmpR/PhoB-type_DNA-bd"/>
</dbReference>
<dbReference type="SUPFAM" id="SSF48452">
    <property type="entry name" value="TPR-like"/>
    <property type="match status" value="3"/>
</dbReference>
<dbReference type="PANTHER" id="PTHR47691:SF3">
    <property type="entry name" value="HTH-TYPE TRANSCRIPTIONAL REGULATOR RV0890C-RELATED"/>
    <property type="match status" value="1"/>
</dbReference>
<evidence type="ECO:0000256" key="4">
    <source>
        <dbReference type="SAM" id="MobiDB-lite"/>
    </source>
</evidence>
<comment type="similarity">
    <text evidence="1">Belongs to the AfsR/DnrI/RedD regulatory family.</text>
</comment>
<protein>
    <submittedName>
        <fullName evidence="6">BTAD domain-containing putative transcriptional regulator</fullName>
    </submittedName>
</protein>
<accession>A0ABU7KE27</accession>
<feature type="DNA-binding region" description="OmpR/PhoB-type" evidence="3">
    <location>
        <begin position="1"/>
        <end position="94"/>
    </location>
</feature>
<evidence type="ECO:0000313" key="6">
    <source>
        <dbReference type="EMBL" id="MEE2040491.1"/>
    </source>
</evidence>
<dbReference type="InterPro" id="IPR036388">
    <property type="entry name" value="WH-like_DNA-bd_sf"/>
</dbReference>
<evidence type="ECO:0000259" key="5">
    <source>
        <dbReference type="PROSITE" id="PS51755"/>
    </source>
</evidence>
<sequence>MRVGILGPLRVVADGRTTDVGGALLRALLTRLALDAGRPVGHGALSESIWPESATAREPENPASALHSLVSRLRRALPVPGVLRSEPAGYVLDLAADAVDVLRFERLAGEGRDALRDGRPSAAAEHLSLALSLWRGDPLADTAHLPFAVGAAIRLGRLRLGAVEDRVEAELALSGTAPGARVDELERLVVDHPLRERPHALLVAALDADGRRAEALDAYESYRARLAEELGTDPGPRLRELHLRVLRGGRPAGPAATRGNLRSALTSFVGRGDDRRLVARRLAEHRLVTLVGPGGVGKSRLASVAADDALPDAGAPDVPGAGHGAGVRAERVWLVGLTAVADPGDVPHATARTLGLRVSSDPVALLAAELAATDTLLVLDDCEHVVDGAARLAEELLGRCPRLRVLATSREPLGVTGEALCPVSPLPPGDAVRLFTDRAGEASPDFTPTEGVDRICRRLDGLPLAIELAAARLRSMPLPVLAARLDDRFRLLTGGSRTALPHHRTLRGVVAWSWDLLTGAERRAAERLSVFASALTAEAAEAVGVEEEILYSLVDRSLLVADGDRYRMLDTIREFGLERLDGADGVHGARSAHAAHFLDLAGRAEPRLRGHGQVEWLSRLSDDRDNLVAALGFARDSGDADTAVRLGSVMGMFWAVRGDHATAARQLRPVLLAAPVAAAGAGDAPRTGARGTGTGRDVPGRAKEPLPAGDEDPLQRAVAAYLLNALLAGELSGARDAPAPAGTGTAVEAFVAAILDLADGSPASGLSSLEPHLEHPDPWTRAMLWLVRSFLDAASGNSPAGVRDLTRAVAGFREAGERWGLSFALMCLATARTASGETDAAVALLEEARSLTRELGTHDGQQVWLAMVRVDAGDAEGARAELLGVVAESASTRLVARARVCLADLARADGDLAEARRLLGLTARLEQDEEIPDRALYGTAAGFLAVASGRPDAAARHLTGVFGLVEAVPDMPMLAHVCVGLADLLRLRGAPERAAEVLGAARVLRGGPGGSHPDVARVTRDLRTHRAAVERGGALSPTGALALAKGVADALAGGEGADRDPVQAARSTPPVPAPVSRGTALTPARRPSAASPGTPHDRPCSRTRGGSPPTPG</sequence>
<reference evidence="6 7" key="1">
    <citation type="submission" date="2023-08" db="EMBL/GenBank/DDBJ databases">
        <authorList>
            <person name="Girao M."/>
            <person name="Carvalho M.F."/>
        </authorList>
    </citation>
    <scope>NUCLEOTIDE SEQUENCE [LARGE SCALE GENOMIC DNA]</scope>
    <source>
        <strain evidence="6 7">CT-R113</strain>
    </source>
</reference>
<gene>
    <name evidence="6" type="ORF">Q8791_25035</name>
</gene>
<comment type="caution">
    <text evidence="6">The sequence shown here is derived from an EMBL/GenBank/DDBJ whole genome shotgun (WGS) entry which is preliminary data.</text>
</comment>
<dbReference type="EMBL" id="JAUZMY010000030">
    <property type="protein sequence ID" value="MEE2040491.1"/>
    <property type="molecule type" value="Genomic_DNA"/>
</dbReference>
<dbReference type="Proteomes" id="UP001356095">
    <property type="component" value="Unassembled WGS sequence"/>
</dbReference>
<dbReference type="InterPro" id="IPR027417">
    <property type="entry name" value="P-loop_NTPase"/>
</dbReference>
<dbReference type="InterPro" id="IPR005158">
    <property type="entry name" value="BTAD"/>
</dbReference>
<evidence type="ECO:0000256" key="3">
    <source>
        <dbReference type="PROSITE-ProRule" id="PRU01091"/>
    </source>
</evidence>
<dbReference type="SUPFAM" id="SSF46894">
    <property type="entry name" value="C-terminal effector domain of the bipartite response regulators"/>
    <property type="match status" value="1"/>
</dbReference>
<feature type="region of interest" description="Disordered" evidence="4">
    <location>
        <begin position="681"/>
        <end position="710"/>
    </location>
</feature>
<name>A0ABU7KE27_9ACTN</name>
<feature type="domain" description="OmpR/PhoB-type" evidence="5">
    <location>
        <begin position="1"/>
        <end position="94"/>
    </location>
</feature>
<evidence type="ECO:0000256" key="2">
    <source>
        <dbReference type="ARBA" id="ARBA00023125"/>
    </source>
</evidence>
<dbReference type="CDD" id="cd15831">
    <property type="entry name" value="BTAD"/>
    <property type="match status" value="1"/>
</dbReference>
<dbReference type="SMART" id="SM01043">
    <property type="entry name" value="BTAD"/>
    <property type="match status" value="1"/>
</dbReference>
<proteinExistence type="inferred from homology"/>
<dbReference type="InterPro" id="IPR016032">
    <property type="entry name" value="Sig_transdc_resp-reg_C-effctor"/>
</dbReference>